<dbReference type="Proteomes" id="UP000445000">
    <property type="component" value="Unassembled WGS sequence"/>
</dbReference>
<proteinExistence type="predicted"/>
<reference evidence="2" key="1">
    <citation type="submission" date="2020-01" db="EMBL/GenBank/DDBJ databases">
        <title>'Steroidobacter agaridevorans' sp. nov., agar-degrading bacteria isolated from rhizosphere soils.</title>
        <authorList>
            <person name="Ikenaga M."/>
            <person name="Kataoka M."/>
            <person name="Murouchi A."/>
            <person name="Katsuragi S."/>
            <person name="Sakai M."/>
        </authorList>
    </citation>
    <scope>NUCLEOTIDE SEQUENCE [LARGE SCALE GENOMIC DNA]</scope>
    <source>
        <strain evidence="2">YU21-B</strain>
    </source>
</reference>
<keyword evidence="2" id="KW-1185">Reference proteome</keyword>
<sequence>MSDGTDASALDELLLDQLALVFAQAALENFLREQQASASPDGLEGMVGCELVAEARIGGKIDARPRRR</sequence>
<name>A0A829YC86_9GAMM</name>
<accession>A0A829YC86</accession>
<dbReference type="EMBL" id="BLJN01000002">
    <property type="protein sequence ID" value="GFE80266.1"/>
    <property type="molecule type" value="Genomic_DNA"/>
</dbReference>
<protein>
    <submittedName>
        <fullName evidence="1">Uncharacterized protein</fullName>
    </submittedName>
</protein>
<gene>
    <name evidence="1" type="ORF">GCM10011487_22660</name>
</gene>
<comment type="caution">
    <text evidence="1">The sequence shown here is derived from an EMBL/GenBank/DDBJ whole genome shotgun (WGS) entry which is preliminary data.</text>
</comment>
<evidence type="ECO:0000313" key="1">
    <source>
        <dbReference type="EMBL" id="GFE80266.1"/>
    </source>
</evidence>
<evidence type="ECO:0000313" key="2">
    <source>
        <dbReference type="Proteomes" id="UP000445000"/>
    </source>
</evidence>
<dbReference type="AlphaFoldDB" id="A0A829YC86"/>
<organism evidence="1 2">
    <name type="scientific">Steroidobacter agaridevorans</name>
    <dbReference type="NCBI Taxonomy" id="2695856"/>
    <lineage>
        <taxon>Bacteria</taxon>
        <taxon>Pseudomonadati</taxon>
        <taxon>Pseudomonadota</taxon>
        <taxon>Gammaproteobacteria</taxon>
        <taxon>Steroidobacterales</taxon>
        <taxon>Steroidobacteraceae</taxon>
        <taxon>Steroidobacter</taxon>
    </lineage>
</organism>